<dbReference type="Gene3D" id="3.40.120.10">
    <property type="entry name" value="Alpha-D-Glucose-1,6-Bisphosphate, subunit A, domain 3"/>
    <property type="match status" value="3"/>
</dbReference>
<dbReference type="InterPro" id="IPR005843">
    <property type="entry name" value="A-D-PHexomutase_C"/>
</dbReference>
<dbReference type="PRINTS" id="PR00509">
    <property type="entry name" value="PGMPMM"/>
</dbReference>
<organism evidence="12 13">
    <name type="scientific">Rhodocytophaga aerolata</name>
    <dbReference type="NCBI Taxonomy" id="455078"/>
    <lineage>
        <taxon>Bacteria</taxon>
        <taxon>Pseudomonadati</taxon>
        <taxon>Bacteroidota</taxon>
        <taxon>Cytophagia</taxon>
        <taxon>Cytophagales</taxon>
        <taxon>Rhodocytophagaceae</taxon>
        <taxon>Rhodocytophaga</taxon>
    </lineage>
</organism>
<evidence type="ECO:0000313" key="12">
    <source>
        <dbReference type="EMBL" id="MDO1448323.1"/>
    </source>
</evidence>
<keyword evidence="3" id="KW-0597">Phosphoprotein</keyword>
<dbReference type="PROSITE" id="PS00710">
    <property type="entry name" value="PGM_PMM"/>
    <property type="match status" value="1"/>
</dbReference>
<dbReference type="Pfam" id="PF02879">
    <property type="entry name" value="PGM_PMM_II"/>
    <property type="match status" value="1"/>
</dbReference>
<feature type="domain" description="Alpha-D-phosphohexomutase alpha/beta/alpha" evidence="9">
    <location>
        <begin position="8"/>
        <end position="141"/>
    </location>
</feature>
<evidence type="ECO:0000259" key="8">
    <source>
        <dbReference type="Pfam" id="PF00408"/>
    </source>
</evidence>
<feature type="domain" description="Alpha-D-phosphohexomutase C-terminal" evidence="8">
    <location>
        <begin position="409"/>
        <end position="452"/>
    </location>
</feature>
<accession>A0ABT8R8A2</accession>
<dbReference type="InterPro" id="IPR016055">
    <property type="entry name" value="A-D-PHexomutase_a/b/a-I/II/III"/>
</dbReference>
<comment type="caution">
    <text evidence="12">The sequence shown here is derived from an EMBL/GenBank/DDBJ whole genome shotgun (WGS) entry which is preliminary data.</text>
</comment>
<dbReference type="InterPro" id="IPR005846">
    <property type="entry name" value="A-D-PHexomutase_a/b/a-III"/>
</dbReference>
<evidence type="ECO:0000259" key="9">
    <source>
        <dbReference type="Pfam" id="PF02878"/>
    </source>
</evidence>
<dbReference type="RefSeq" id="WP_302039126.1">
    <property type="nucleotide sequence ID" value="NZ_JAUKPO010000011.1"/>
</dbReference>
<dbReference type="PANTHER" id="PTHR42946:SF1">
    <property type="entry name" value="PHOSPHOGLUCOMUTASE (ALPHA-D-GLUCOSE-1,6-BISPHOSPHATE-DEPENDENT)"/>
    <property type="match status" value="1"/>
</dbReference>
<keyword evidence="13" id="KW-1185">Reference proteome</keyword>
<dbReference type="InterPro" id="IPR036900">
    <property type="entry name" value="A-D-PHexomutase_C_sf"/>
</dbReference>
<evidence type="ECO:0000256" key="6">
    <source>
        <dbReference type="ARBA" id="ARBA00023235"/>
    </source>
</evidence>
<evidence type="ECO:0000256" key="5">
    <source>
        <dbReference type="ARBA" id="ARBA00022842"/>
    </source>
</evidence>
<dbReference type="InterPro" id="IPR016066">
    <property type="entry name" value="A-D-PHexomutase_CS"/>
</dbReference>
<dbReference type="Proteomes" id="UP001168528">
    <property type="component" value="Unassembled WGS sequence"/>
</dbReference>
<dbReference type="SUPFAM" id="SSF53738">
    <property type="entry name" value="Phosphoglucomutase, first 3 domains"/>
    <property type="match status" value="3"/>
</dbReference>
<dbReference type="Gene3D" id="3.30.310.50">
    <property type="entry name" value="Alpha-D-phosphohexomutase, C-terminal domain"/>
    <property type="match status" value="1"/>
</dbReference>
<name>A0ABT8R8A2_9BACT</name>
<keyword evidence="5 7" id="KW-0460">Magnesium</keyword>
<evidence type="ECO:0000256" key="1">
    <source>
        <dbReference type="ARBA" id="ARBA00001946"/>
    </source>
</evidence>
<dbReference type="EC" id="5.4.2.10" evidence="12"/>
<dbReference type="NCBIfam" id="TIGR03990">
    <property type="entry name" value="Arch_GlmM"/>
    <property type="match status" value="1"/>
</dbReference>
<evidence type="ECO:0000259" key="11">
    <source>
        <dbReference type="Pfam" id="PF02880"/>
    </source>
</evidence>
<keyword evidence="6 12" id="KW-0413">Isomerase</keyword>
<dbReference type="Pfam" id="PF00408">
    <property type="entry name" value="PGM_PMM_IV"/>
    <property type="match status" value="1"/>
</dbReference>
<dbReference type="Pfam" id="PF02880">
    <property type="entry name" value="PGM_PMM_III"/>
    <property type="match status" value="1"/>
</dbReference>
<evidence type="ECO:0000256" key="3">
    <source>
        <dbReference type="ARBA" id="ARBA00022553"/>
    </source>
</evidence>
<reference evidence="12" key="1">
    <citation type="submission" date="2023-07" db="EMBL/GenBank/DDBJ databases">
        <title>The genome sequence of Rhodocytophaga aerolata KACC 12507.</title>
        <authorList>
            <person name="Zhang X."/>
        </authorList>
    </citation>
    <scope>NUCLEOTIDE SEQUENCE</scope>
    <source>
        <strain evidence="12">KACC 12507</strain>
    </source>
</reference>
<evidence type="ECO:0000313" key="13">
    <source>
        <dbReference type="Proteomes" id="UP001168528"/>
    </source>
</evidence>
<dbReference type="InterPro" id="IPR005841">
    <property type="entry name" value="Alpha-D-phosphohexomutase_SF"/>
</dbReference>
<dbReference type="EMBL" id="JAUKPO010000011">
    <property type="protein sequence ID" value="MDO1448323.1"/>
    <property type="molecule type" value="Genomic_DNA"/>
</dbReference>
<dbReference type="InterPro" id="IPR005845">
    <property type="entry name" value="A-D-PHexomutase_a/b/a-II"/>
</dbReference>
<proteinExistence type="inferred from homology"/>
<comment type="similarity">
    <text evidence="2 7">Belongs to the phosphohexose mutase family.</text>
</comment>
<comment type="cofactor">
    <cofactor evidence="1">
        <name>Mg(2+)</name>
        <dbReference type="ChEBI" id="CHEBI:18420"/>
    </cofactor>
</comment>
<dbReference type="Pfam" id="PF02878">
    <property type="entry name" value="PGM_PMM_I"/>
    <property type="match status" value="1"/>
</dbReference>
<dbReference type="InterPro" id="IPR050060">
    <property type="entry name" value="Phosphoglucosamine_mutase"/>
</dbReference>
<sequence>MSLIKSISGIRGTIGGKAGESFTPLDIVKFTAAYGTWVKSRQVNEHKIVIGRDARISGDMASKLVAATLQGVGLDVVDIGLSTTPTVELAVVAEKASGGIIITASHNPVQWNALKLLNENGEFISAKDGEEVLQIAESESFEFAEVKKLGKYYTDETYLQKHIDAILQLPLVNQAAIAAKQYYIIVDAVNSSGGVAVPMLLKALGVKKVTLLNGEPTGNFAHNPEPLPENLLQISNEIQRGRYDLGIAVDPDVDRLALVCEDGSMFGEEYTLVAVADYVLKNKTGNTVSNLSSTRALRDVTEKAGGTYFASAVGEVNVVTAMKENDAVIGGEGNGGIIYPELHHGRDALVGIALFLSHLATTGYSVSRLRATYPNYHISKNKIELTPDINVDNILASIKEKYSKNPINAVDGVKIEFDKEWVHLRKSNTEPIIRIYSESETQATAEYLANKIITDIKEIVSQQ</sequence>
<evidence type="ECO:0000256" key="2">
    <source>
        <dbReference type="ARBA" id="ARBA00010231"/>
    </source>
</evidence>
<keyword evidence="4 7" id="KW-0479">Metal-binding</keyword>
<dbReference type="SUPFAM" id="SSF55957">
    <property type="entry name" value="Phosphoglucomutase, C-terminal domain"/>
    <property type="match status" value="1"/>
</dbReference>
<dbReference type="GO" id="GO:0008966">
    <property type="term" value="F:phosphoglucosamine mutase activity"/>
    <property type="evidence" value="ECO:0007669"/>
    <property type="project" value="UniProtKB-EC"/>
</dbReference>
<dbReference type="PANTHER" id="PTHR42946">
    <property type="entry name" value="PHOSPHOHEXOSE MUTASE"/>
    <property type="match status" value="1"/>
</dbReference>
<feature type="domain" description="Alpha-D-phosphohexomutase alpha/beta/alpha" evidence="10">
    <location>
        <begin position="162"/>
        <end position="263"/>
    </location>
</feature>
<dbReference type="InterPro" id="IPR005844">
    <property type="entry name" value="A-D-PHexomutase_a/b/a-I"/>
</dbReference>
<evidence type="ECO:0000256" key="4">
    <source>
        <dbReference type="ARBA" id="ARBA00022723"/>
    </source>
</evidence>
<protein>
    <submittedName>
        <fullName evidence="12">Phosphoglucosamine mutase</fullName>
        <ecNumber evidence="12">5.4.2.10</ecNumber>
    </submittedName>
</protein>
<gene>
    <name evidence="12" type="primary">glmM</name>
    <name evidence="12" type="ORF">Q0590_18755</name>
</gene>
<evidence type="ECO:0000259" key="10">
    <source>
        <dbReference type="Pfam" id="PF02879"/>
    </source>
</evidence>
<evidence type="ECO:0000256" key="7">
    <source>
        <dbReference type="RuleBase" id="RU004326"/>
    </source>
</evidence>
<dbReference type="InterPro" id="IPR024086">
    <property type="entry name" value="GlmM_arc-type"/>
</dbReference>
<feature type="domain" description="Alpha-D-phosphohexomutase alpha/beta/alpha" evidence="11">
    <location>
        <begin position="270"/>
        <end position="375"/>
    </location>
</feature>